<sequence length="198" mass="22855">MADHEDICENKSEVAEIFFKVKAMVENQSDCKLKMQQQIGDCFQGLDARKVWNVRLSTPIAQGEKLTNNEDAEKVDETSYRSLVGCLLYLTASRDIIFAVSMLSRFIHYCNVNHYKAAKEVLRYIRGTLSHGVKFVKVENVKLLGYPDYGWARSTKDMKSTSSYFFTLGPSVFCWSLKNKKQWHSQLLKFSMLQLQQL</sequence>
<dbReference type="PANTHER" id="PTHR11439:SF503">
    <property type="entry name" value="CYSTEINE-RICH RLK (RECEPTOR-LIKE PROTEIN KINASE) 8"/>
    <property type="match status" value="1"/>
</dbReference>
<gene>
    <name evidence="2" type="primary">LOC107921569</name>
</gene>
<dbReference type="AlphaFoldDB" id="A0A1U8L1I7"/>
<dbReference type="STRING" id="3635.A0A1U8L1I7"/>
<dbReference type="PaxDb" id="3635-A0A1U8L1I7"/>
<accession>A0A1U8L1I7</accession>
<name>A0A1U8L1I7_GOSHI</name>
<evidence type="ECO:0000313" key="1">
    <source>
        <dbReference type="Proteomes" id="UP000818029"/>
    </source>
</evidence>
<dbReference type="RefSeq" id="XP_016706894.1">
    <property type="nucleotide sequence ID" value="XM_016851405.1"/>
</dbReference>
<proteinExistence type="predicted"/>
<evidence type="ECO:0000313" key="2">
    <source>
        <dbReference type="RefSeq" id="XP_016706894.1"/>
    </source>
</evidence>
<dbReference type="PANTHER" id="PTHR11439">
    <property type="entry name" value="GAG-POL-RELATED RETROTRANSPOSON"/>
    <property type="match status" value="1"/>
</dbReference>
<organism evidence="1 2">
    <name type="scientific">Gossypium hirsutum</name>
    <name type="common">Upland cotton</name>
    <name type="synonym">Gossypium mexicanum</name>
    <dbReference type="NCBI Taxonomy" id="3635"/>
    <lineage>
        <taxon>Eukaryota</taxon>
        <taxon>Viridiplantae</taxon>
        <taxon>Streptophyta</taxon>
        <taxon>Embryophyta</taxon>
        <taxon>Tracheophyta</taxon>
        <taxon>Spermatophyta</taxon>
        <taxon>Magnoliopsida</taxon>
        <taxon>eudicotyledons</taxon>
        <taxon>Gunneridae</taxon>
        <taxon>Pentapetalae</taxon>
        <taxon>rosids</taxon>
        <taxon>malvids</taxon>
        <taxon>Malvales</taxon>
        <taxon>Malvaceae</taxon>
        <taxon>Malvoideae</taxon>
        <taxon>Gossypium</taxon>
    </lineage>
</organism>
<dbReference type="Proteomes" id="UP000818029">
    <property type="component" value="Chromosome D01"/>
</dbReference>
<keyword evidence="1" id="KW-1185">Reference proteome</keyword>
<reference evidence="2" key="2">
    <citation type="submission" date="2025-08" db="UniProtKB">
        <authorList>
            <consortium name="RefSeq"/>
        </authorList>
    </citation>
    <scope>IDENTIFICATION</scope>
</reference>
<protein>
    <submittedName>
        <fullName evidence="2">Secreted RxLR effector protein 161-like</fullName>
    </submittedName>
</protein>
<dbReference type="GeneID" id="107921569"/>
<dbReference type="KEGG" id="ghi:107921569"/>
<reference evidence="1" key="1">
    <citation type="journal article" date="2020" name="Nat. Genet.">
        <title>Genomic diversifications of five Gossypium allopolyploid species and their impact on cotton improvement.</title>
        <authorList>
            <person name="Chen Z.J."/>
            <person name="Sreedasyam A."/>
            <person name="Ando A."/>
            <person name="Song Q."/>
            <person name="De Santiago L.M."/>
            <person name="Hulse-Kemp A.M."/>
            <person name="Ding M."/>
            <person name="Ye W."/>
            <person name="Kirkbride R.C."/>
            <person name="Jenkins J."/>
            <person name="Plott C."/>
            <person name="Lovell J."/>
            <person name="Lin Y.M."/>
            <person name="Vaughn R."/>
            <person name="Liu B."/>
            <person name="Simpson S."/>
            <person name="Scheffler B.E."/>
            <person name="Wen L."/>
            <person name="Saski C.A."/>
            <person name="Grover C.E."/>
            <person name="Hu G."/>
            <person name="Conover J.L."/>
            <person name="Carlson J.W."/>
            <person name="Shu S."/>
            <person name="Boston L.B."/>
            <person name="Williams M."/>
            <person name="Peterson D.G."/>
            <person name="McGee K."/>
            <person name="Jones D.C."/>
            <person name="Wendel J.F."/>
            <person name="Stelly D.M."/>
            <person name="Grimwood J."/>
            <person name="Schmutz J."/>
        </authorList>
    </citation>
    <scope>NUCLEOTIDE SEQUENCE [LARGE SCALE GENOMIC DNA]</scope>
    <source>
        <strain evidence="1">cv. TM-1</strain>
    </source>
</reference>